<keyword evidence="1" id="KW-0812">Transmembrane</keyword>
<dbReference type="EMBL" id="JALHAT010000012">
    <property type="protein sequence ID" value="MCJ1960813.1"/>
    <property type="molecule type" value="Genomic_DNA"/>
</dbReference>
<organism evidence="2 3">
    <name type="scientific">Novosphingobium mangrovi</name>
    <name type="common">ex Hu et al. 2023</name>
    <dbReference type="NCBI Taxonomy" id="2930094"/>
    <lineage>
        <taxon>Bacteria</taxon>
        <taxon>Pseudomonadati</taxon>
        <taxon>Pseudomonadota</taxon>
        <taxon>Alphaproteobacteria</taxon>
        <taxon>Sphingomonadales</taxon>
        <taxon>Sphingomonadaceae</taxon>
        <taxon>Novosphingobium</taxon>
    </lineage>
</organism>
<feature type="transmembrane region" description="Helical" evidence="1">
    <location>
        <begin position="48"/>
        <end position="69"/>
    </location>
</feature>
<gene>
    <name evidence="2" type="ORF">MTR65_08990</name>
</gene>
<sequence length="78" mass="7446">MASALMGQTAFAAAPRAMNAPAVSAPAGKVVGVRQSADVSKTNRGVGLPVLILAIAAGGLGIAAVAGAFDSDDEPASP</sequence>
<dbReference type="RefSeq" id="WP_243799294.1">
    <property type="nucleotide sequence ID" value="NZ_JALHAT010000012.1"/>
</dbReference>
<keyword evidence="1" id="KW-1133">Transmembrane helix</keyword>
<evidence type="ECO:0000313" key="3">
    <source>
        <dbReference type="Proteomes" id="UP001162802"/>
    </source>
</evidence>
<proteinExistence type="predicted"/>
<dbReference type="Proteomes" id="UP001162802">
    <property type="component" value="Unassembled WGS sequence"/>
</dbReference>
<name>A0ABT0AC92_9SPHN</name>
<comment type="caution">
    <text evidence="2">The sequence shown here is derived from an EMBL/GenBank/DDBJ whole genome shotgun (WGS) entry which is preliminary data.</text>
</comment>
<reference evidence="2" key="1">
    <citation type="submission" date="2022-03" db="EMBL/GenBank/DDBJ databases">
        <title>Identification of a novel bacterium isolated from mangrove sediments.</title>
        <authorList>
            <person name="Pan X."/>
        </authorList>
    </citation>
    <scope>NUCLEOTIDE SEQUENCE</scope>
    <source>
        <strain evidence="2">B2637</strain>
    </source>
</reference>
<accession>A0ABT0AC92</accession>
<evidence type="ECO:0000256" key="1">
    <source>
        <dbReference type="SAM" id="Phobius"/>
    </source>
</evidence>
<keyword evidence="1" id="KW-0472">Membrane</keyword>
<keyword evidence="3" id="KW-1185">Reference proteome</keyword>
<protein>
    <submittedName>
        <fullName evidence="2">Uncharacterized protein</fullName>
    </submittedName>
</protein>
<evidence type="ECO:0000313" key="2">
    <source>
        <dbReference type="EMBL" id="MCJ1960813.1"/>
    </source>
</evidence>